<dbReference type="Proteomes" id="UP000050761">
    <property type="component" value="Unassembled WGS sequence"/>
</dbReference>
<protein>
    <submittedName>
        <fullName evidence="3">DUF4158 domain-containing protein</fullName>
    </submittedName>
</protein>
<sequence length="125" mass="13683">MLKFAVGPWVAAQYGTTSQRPPRPPASLRKKRQAVVANLIIDIIIGSRLLMARDAPSVRSRLPAVVIAVDEVLAWATPERRGFFGTAVLLRHTRTAAAAVQEHGRYRQALKSACSGLRKTLQNAE</sequence>
<reference evidence="3" key="2">
    <citation type="submission" date="2019-09" db="UniProtKB">
        <authorList>
            <consortium name="WormBaseParasite"/>
        </authorList>
    </citation>
    <scope>IDENTIFICATION</scope>
</reference>
<evidence type="ECO:0000313" key="1">
    <source>
        <dbReference type="EMBL" id="VDO62120.1"/>
    </source>
</evidence>
<evidence type="ECO:0000313" key="3">
    <source>
        <dbReference type="WBParaSite" id="HPBE_0000469401-mRNA-1"/>
    </source>
</evidence>
<dbReference type="WBParaSite" id="HPBE_0000469401-mRNA-1">
    <property type="protein sequence ID" value="HPBE_0000469401-mRNA-1"/>
    <property type="gene ID" value="HPBE_0000469401"/>
</dbReference>
<evidence type="ECO:0000313" key="2">
    <source>
        <dbReference type="Proteomes" id="UP000050761"/>
    </source>
</evidence>
<dbReference type="EMBL" id="UZAH01025351">
    <property type="protein sequence ID" value="VDO62120.1"/>
    <property type="molecule type" value="Genomic_DNA"/>
</dbReference>
<organism evidence="2 3">
    <name type="scientific">Heligmosomoides polygyrus</name>
    <name type="common">Parasitic roundworm</name>
    <dbReference type="NCBI Taxonomy" id="6339"/>
    <lineage>
        <taxon>Eukaryota</taxon>
        <taxon>Metazoa</taxon>
        <taxon>Ecdysozoa</taxon>
        <taxon>Nematoda</taxon>
        <taxon>Chromadorea</taxon>
        <taxon>Rhabditida</taxon>
        <taxon>Rhabditina</taxon>
        <taxon>Rhabditomorpha</taxon>
        <taxon>Strongyloidea</taxon>
        <taxon>Heligmosomidae</taxon>
        <taxon>Heligmosomoides</taxon>
    </lineage>
</organism>
<accession>A0A183FEA9</accession>
<name>A0A183FEA9_HELPZ</name>
<reference evidence="1 2" key="1">
    <citation type="submission" date="2018-11" db="EMBL/GenBank/DDBJ databases">
        <authorList>
            <consortium name="Pathogen Informatics"/>
        </authorList>
    </citation>
    <scope>NUCLEOTIDE SEQUENCE [LARGE SCALE GENOMIC DNA]</scope>
</reference>
<keyword evidence="2" id="KW-1185">Reference proteome</keyword>
<proteinExistence type="predicted"/>
<gene>
    <name evidence="1" type="ORF">HPBE_LOCUS4695</name>
</gene>
<dbReference type="AlphaFoldDB" id="A0A183FEA9"/>
<accession>A0A3P7WM97</accession>